<accession>A0ABR9BKT0</accession>
<keyword evidence="5" id="KW-1185">Reference proteome</keyword>
<keyword evidence="1 2" id="KW-0732">Signal</keyword>
<name>A0ABR9BKT0_9GAMM</name>
<dbReference type="PANTHER" id="PTHR34606">
    <property type="entry name" value="BON DOMAIN-CONTAINING PROTEIN"/>
    <property type="match status" value="1"/>
</dbReference>
<dbReference type="EMBL" id="JACYTP010000005">
    <property type="protein sequence ID" value="MBD8513087.1"/>
    <property type="molecule type" value="Genomic_DNA"/>
</dbReference>
<dbReference type="PANTHER" id="PTHR34606:SF4">
    <property type="entry name" value="OUTER MEMBRANE LIPOPROTEIN DOLP"/>
    <property type="match status" value="1"/>
</dbReference>
<feature type="chain" id="PRO_5046147656" evidence="2">
    <location>
        <begin position="21"/>
        <end position="179"/>
    </location>
</feature>
<feature type="signal peptide" evidence="2">
    <location>
        <begin position="1"/>
        <end position="20"/>
    </location>
</feature>
<comment type="caution">
    <text evidence="4">The sequence shown here is derived from an EMBL/GenBank/DDBJ whole genome shotgun (WGS) entry which is preliminary data.</text>
</comment>
<sequence length="179" mass="19463">MIMQRLLLILILSLSMPGCGTILQTDPRSGQQQWQDQHIAMQVGGLVNKPPYLGKVRVNAISTEGRVLLVGQAVDQTTAGQLAGAVQELASVKEVYNQLQIGPLPTLSDVGLDSWLTTKVKAQLIASKKLRDSAVQVATENQRVYLLGFVTREQGNIAADVARNVEGVKHVIKAFEYTD</sequence>
<proteinExistence type="predicted"/>
<feature type="domain" description="BON" evidence="3">
    <location>
        <begin position="35"/>
        <end position="103"/>
    </location>
</feature>
<protein>
    <submittedName>
        <fullName evidence="4">BON domain-containing protein</fullName>
    </submittedName>
</protein>
<dbReference type="PROSITE" id="PS50914">
    <property type="entry name" value="BON"/>
    <property type="match status" value="2"/>
</dbReference>
<reference evidence="4 5" key="1">
    <citation type="submission" date="2020-09" db="EMBL/GenBank/DDBJ databases">
        <title>Photobacterium sp. CAU 1568 isolated from sand of Sido Beach.</title>
        <authorList>
            <person name="Kim W."/>
        </authorList>
    </citation>
    <scope>NUCLEOTIDE SEQUENCE [LARGE SCALE GENOMIC DNA]</scope>
    <source>
        <strain evidence="4 5">CAU 1568</strain>
    </source>
</reference>
<evidence type="ECO:0000313" key="4">
    <source>
        <dbReference type="EMBL" id="MBD8513087.1"/>
    </source>
</evidence>
<feature type="domain" description="BON" evidence="3">
    <location>
        <begin position="112"/>
        <end position="179"/>
    </location>
</feature>
<dbReference type="SMART" id="SM00749">
    <property type="entry name" value="BON"/>
    <property type="match status" value="2"/>
</dbReference>
<dbReference type="InterPro" id="IPR014004">
    <property type="entry name" value="Transpt-assoc_nodulatn_dom_bac"/>
</dbReference>
<evidence type="ECO:0000256" key="2">
    <source>
        <dbReference type="SAM" id="SignalP"/>
    </source>
</evidence>
<dbReference type="InterPro" id="IPR051686">
    <property type="entry name" value="Lipoprotein_DolP"/>
</dbReference>
<evidence type="ECO:0000259" key="3">
    <source>
        <dbReference type="PROSITE" id="PS50914"/>
    </source>
</evidence>
<dbReference type="Proteomes" id="UP000649768">
    <property type="component" value="Unassembled WGS sequence"/>
</dbReference>
<gene>
    <name evidence="4" type="ORF">IFO68_10425</name>
</gene>
<organism evidence="4 5">
    <name type="scientific">Photobacterium arenosum</name>
    <dbReference type="NCBI Taxonomy" id="2774143"/>
    <lineage>
        <taxon>Bacteria</taxon>
        <taxon>Pseudomonadati</taxon>
        <taxon>Pseudomonadota</taxon>
        <taxon>Gammaproteobacteria</taxon>
        <taxon>Vibrionales</taxon>
        <taxon>Vibrionaceae</taxon>
        <taxon>Photobacterium</taxon>
    </lineage>
</organism>
<evidence type="ECO:0000313" key="5">
    <source>
        <dbReference type="Proteomes" id="UP000649768"/>
    </source>
</evidence>
<dbReference type="Pfam" id="PF04972">
    <property type="entry name" value="BON"/>
    <property type="match status" value="2"/>
</dbReference>
<evidence type="ECO:0000256" key="1">
    <source>
        <dbReference type="ARBA" id="ARBA00022729"/>
    </source>
</evidence>
<dbReference type="InterPro" id="IPR007055">
    <property type="entry name" value="BON_dom"/>
</dbReference>